<dbReference type="AlphaFoldDB" id="A0A852ZWY7"/>
<evidence type="ECO:0000256" key="1">
    <source>
        <dbReference type="SAM" id="MobiDB-lite"/>
    </source>
</evidence>
<evidence type="ECO:0000313" key="2">
    <source>
        <dbReference type="EMBL" id="NYI06515.1"/>
    </source>
</evidence>
<feature type="compositionally biased region" description="Gly residues" evidence="1">
    <location>
        <begin position="96"/>
        <end position="109"/>
    </location>
</feature>
<comment type="caution">
    <text evidence="2">The sequence shown here is derived from an EMBL/GenBank/DDBJ whole genome shotgun (WGS) entry which is preliminary data.</text>
</comment>
<dbReference type="RefSeq" id="WP_179815084.1">
    <property type="nucleotide sequence ID" value="NZ_JACBZD010000001.1"/>
</dbReference>
<keyword evidence="3" id="KW-1185">Reference proteome</keyword>
<proteinExistence type="predicted"/>
<dbReference type="EMBL" id="JACBZD010000001">
    <property type="protein sequence ID" value="NYI06515.1"/>
    <property type="molecule type" value="Genomic_DNA"/>
</dbReference>
<gene>
    <name evidence="2" type="ORF">FHU37_003458</name>
</gene>
<reference evidence="2 3" key="1">
    <citation type="submission" date="2020-07" db="EMBL/GenBank/DDBJ databases">
        <title>Sequencing the genomes of 1000 actinobacteria strains.</title>
        <authorList>
            <person name="Klenk H.-P."/>
        </authorList>
    </citation>
    <scope>NUCLEOTIDE SEQUENCE [LARGE SCALE GENOMIC DNA]</scope>
    <source>
        <strain evidence="2 3">DSM 42178</strain>
    </source>
</reference>
<name>A0A852ZWY7_9ACTN</name>
<sequence>MSAGYHVDFDGMSRLVVNMSTCADDMGAAVRSLRDIGPRTTGHSSLDDACSDFQDRWSYGVDLLKELTTGMVGGLEQTVASYAELETRVGQLFPGLDGGGGGAGSGGATPGPVTNTPAPAPSSDFLNRLRGEDPPVTTMPAPAPEGGRPGIADVMRGEN</sequence>
<accession>A0A852ZWY7</accession>
<organism evidence="2 3">
    <name type="scientific">Allostreptomyces psammosilenae</name>
    <dbReference type="NCBI Taxonomy" id="1892865"/>
    <lineage>
        <taxon>Bacteria</taxon>
        <taxon>Bacillati</taxon>
        <taxon>Actinomycetota</taxon>
        <taxon>Actinomycetes</taxon>
        <taxon>Kitasatosporales</taxon>
        <taxon>Streptomycetaceae</taxon>
        <taxon>Allostreptomyces</taxon>
    </lineage>
</organism>
<dbReference type="Proteomes" id="UP000567795">
    <property type="component" value="Unassembled WGS sequence"/>
</dbReference>
<feature type="region of interest" description="Disordered" evidence="1">
    <location>
        <begin position="93"/>
        <end position="159"/>
    </location>
</feature>
<protein>
    <submittedName>
        <fullName evidence="2">Uncharacterized protein</fullName>
    </submittedName>
</protein>
<evidence type="ECO:0000313" key="3">
    <source>
        <dbReference type="Proteomes" id="UP000567795"/>
    </source>
</evidence>